<dbReference type="PANTHER" id="PTHR43149:SF1">
    <property type="entry name" value="DELTA(3,5)-DELTA(2,4)-DIENOYL-COA ISOMERASE, MITOCHONDRIAL"/>
    <property type="match status" value="1"/>
</dbReference>
<evidence type="ECO:0000256" key="1">
    <source>
        <dbReference type="ARBA" id="ARBA00005005"/>
    </source>
</evidence>
<dbReference type="Proteomes" id="UP001365405">
    <property type="component" value="Unassembled WGS sequence"/>
</dbReference>
<sequence>MTSWTCFDVTMDGGVAHIRMNQPQRHNAMTAAFWSEIPQLFRALDAAGNVRAAVLSSEGKNFTAGMDLGVFANAGTLGTVDVRAREQFRHQLRQLQGSFNAIAEVRFPVIAAVQGGCIGGGVDLVSACCLRYASREAWFCIHEINIGMMADVGTMNRMPKLIPDAVMRELAYTGDRLGAERAERLGFVNGLFDDAAATVAGALAVAQRIAQRAPVAVAASKEMINYSRDHSVAESFTYMNALQPGVFDPADIERAIAAQQKKQAAEFADLPPIAPPLG</sequence>
<dbReference type="Gene3D" id="1.10.12.10">
    <property type="entry name" value="Lyase 2-enoyl-coa Hydratase, Chain A, domain 2"/>
    <property type="match status" value="1"/>
</dbReference>
<evidence type="ECO:0000256" key="2">
    <source>
        <dbReference type="ARBA" id="ARBA00005254"/>
    </source>
</evidence>
<comment type="similarity">
    <text evidence="2">Belongs to the enoyl-CoA hydratase/isomerase family.</text>
</comment>
<dbReference type="InterPro" id="IPR014748">
    <property type="entry name" value="Enoyl-CoA_hydra_C"/>
</dbReference>
<evidence type="ECO:0000313" key="6">
    <source>
        <dbReference type="EMBL" id="MEK8051344.1"/>
    </source>
</evidence>
<dbReference type="Gene3D" id="3.90.226.10">
    <property type="entry name" value="2-enoyl-CoA Hydratase, Chain A, domain 1"/>
    <property type="match status" value="1"/>
</dbReference>
<keyword evidence="7" id="KW-1185">Reference proteome</keyword>
<dbReference type="EMBL" id="JBBUTH010000007">
    <property type="protein sequence ID" value="MEK8051344.1"/>
    <property type="molecule type" value="Genomic_DNA"/>
</dbReference>
<evidence type="ECO:0000256" key="5">
    <source>
        <dbReference type="ARBA" id="ARBA00023235"/>
    </source>
</evidence>
<evidence type="ECO:0000256" key="3">
    <source>
        <dbReference type="ARBA" id="ARBA00022832"/>
    </source>
</evidence>
<protein>
    <submittedName>
        <fullName evidence="6">Crotonase/enoyl-CoA hydratase family protein</fullName>
    </submittedName>
</protein>
<proteinExistence type="inferred from homology"/>
<reference evidence="6 7" key="1">
    <citation type="submission" date="2024-04" db="EMBL/GenBank/DDBJ databases">
        <title>Novel species of the genus Ideonella isolated from streams.</title>
        <authorList>
            <person name="Lu H."/>
        </authorList>
    </citation>
    <scope>NUCLEOTIDE SEQUENCE [LARGE SCALE GENOMIC DNA]</scope>
    <source>
        <strain evidence="6 7">DXS22W</strain>
    </source>
</reference>
<dbReference type="Pfam" id="PF00378">
    <property type="entry name" value="ECH_1"/>
    <property type="match status" value="1"/>
</dbReference>
<organism evidence="6 7">
    <name type="scientific">Pseudaquabacterium inlustre</name>
    <dbReference type="NCBI Taxonomy" id="2984192"/>
    <lineage>
        <taxon>Bacteria</taxon>
        <taxon>Pseudomonadati</taxon>
        <taxon>Pseudomonadota</taxon>
        <taxon>Betaproteobacteria</taxon>
        <taxon>Burkholderiales</taxon>
        <taxon>Sphaerotilaceae</taxon>
        <taxon>Pseudaquabacterium</taxon>
    </lineage>
</organism>
<gene>
    <name evidence="6" type="ORF">AACH10_13920</name>
</gene>
<name>A0ABU9CHL2_9BURK</name>
<keyword evidence="3" id="KW-0276">Fatty acid metabolism</keyword>
<dbReference type="InterPro" id="IPR029045">
    <property type="entry name" value="ClpP/crotonase-like_dom_sf"/>
</dbReference>
<comment type="caution">
    <text evidence="6">The sequence shown here is derived from an EMBL/GenBank/DDBJ whole genome shotgun (WGS) entry which is preliminary data.</text>
</comment>
<evidence type="ECO:0000313" key="7">
    <source>
        <dbReference type="Proteomes" id="UP001365405"/>
    </source>
</evidence>
<dbReference type="RefSeq" id="WP_341411028.1">
    <property type="nucleotide sequence ID" value="NZ_JBBUTH010000007.1"/>
</dbReference>
<comment type="pathway">
    <text evidence="1">Lipid metabolism; fatty acid beta-oxidation.</text>
</comment>
<evidence type="ECO:0000256" key="4">
    <source>
        <dbReference type="ARBA" id="ARBA00023098"/>
    </source>
</evidence>
<dbReference type="InterPro" id="IPR001753">
    <property type="entry name" value="Enoyl-CoA_hydra/iso"/>
</dbReference>
<dbReference type="SUPFAM" id="SSF52096">
    <property type="entry name" value="ClpP/crotonase"/>
    <property type="match status" value="1"/>
</dbReference>
<keyword evidence="5" id="KW-0413">Isomerase</keyword>
<dbReference type="NCBIfam" id="NF004794">
    <property type="entry name" value="PRK06142.1"/>
    <property type="match status" value="1"/>
</dbReference>
<dbReference type="CDD" id="cd06558">
    <property type="entry name" value="crotonase-like"/>
    <property type="match status" value="1"/>
</dbReference>
<dbReference type="PANTHER" id="PTHR43149">
    <property type="entry name" value="ENOYL-COA HYDRATASE"/>
    <property type="match status" value="1"/>
</dbReference>
<dbReference type="InterPro" id="IPR045002">
    <property type="entry name" value="Ech1-like"/>
</dbReference>
<keyword evidence="4" id="KW-0443">Lipid metabolism</keyword>
<accession>A0ABU9CHL2</accession>